<dbReference type="InterPro" id="IPR007848">
    <property type="entry name" value="Small_mtfrase_dom"/>
</dbReference>
<dbReference type="InterPro" id="IPR050320">
    <property type="entry name" value="N5-glutamine_MTase"/>
</dbReference>
<dbReference type="GO" id="GO:0032259">
    <property type="term" value="P:methylation"/>
    <property type="evidence" value="ECO:0007669"/>
    <property type="project" value="UniProtKB-KW"/>
</dbReference>
<dbReference type="PANTHER" id="PTHR18895:SF74">
    <property type="entry name" value="MTRF1L RELEASE FACTOR GLUTAMINE METHYLTRANSFERASE"/>
    <property type="match status" value="1"/>
</dbReference>
<keyword evidence="4" id="KW-0949">S-adenosyl-L-methionine</keyword>
<dbReference type="Proteomes" id="UP000252355">
    <property type="component" value="Unassembled WGS sequence"/>
</dbReference>
<dbReference type="PANTHER" id="PTHR18895">
    <property type="entry name" value="HEMK METHYLTRANSFERASE"/>
    <property type="match status" value="1"/>
</dbReference>
<feature type="domain" description="Release factor glutamine methyltransferase N-terminal" evidence="7">
    <location>
        <begin position="5"/>
        <end position="79"/>
    </location>
</feature>
<evidence type="ECO:0000259" key="7">
    <source>
        <dbReference type="Pfam" id="PF17827"/>
    </source>
</evidence>
<keyword evidence="3 8" id="KW-0808">Transferase</keyword>
<dbReference type="Pfam" id="PF05175">
    <property type="entry name" value="MTS"/>
    <property type="match status" value="1"/>
</dbReference>
<evidence type="ECO:0000256" key="2">
    <source>
        <dbReference type="ARBA" id="ARBA00022603"/>
    </source>
</evidence>
<name>A0A367ZQZ5_9BACT</name>
<dbReference type="EC" id="2.1.1.297" evidence="1"/>
<gene>
    <name evidence="8" type="ORF">OZSIB_3449</name>
</gene>
<reference evidence="8 9" key="1">
    <citation type="submission" date="2018-05" db="EMBL/GenBank/DDBJ databases">
        <title>A metagenomic window into the 2 km-deep terrestrial subsurface aquifer revealed taxonomically and functionally diverse microbial community comprising novel uncultured bacterial lineages.</title>
        <authorList>
            <person name="Kadnikov V.V."/>
            <person name="Mardanov A.V."/>
            <person name="Beletsky A.V."/>
            <person name="Banks D."/>
            <person name="Pimenov N.V."/>
            <person name="Frank Y.A."/>
            <person name="Karnachuk O.V."/>
            <person name="Ravin N.V."/>
        </authorList>
    </citation>
    <scope>NUCLEOTIDE SEQUENCE [LARGE SCALE GENOMIC DNA]</scope>
    <source>
        <strain evidence="8">BY5</strain>
    </source>
</reference>
<comment type="catalytic activity">
    <reaction evidence="5">
        <text>L-glutaminyl-[peptide chain release factor] + S-adenosyl-L-methionine = N(5)-methyl-L-glutaminyl-[peptide chain release factor] + S-adenosyl-L-homocysteine + H(+)</text>
        <dbReference type="Rhea" id="RHEA:42896"/>
        <dbReference type="Rhea" id="RHEA-COMP:10271"/>
        <dbReference type="Rhea" id="RHEA-COMP:10272"/>
        <dbReference type="ChEBI" id="CHEBI:15378"/>
        <dbReference type="ChEBI" id="CHEBI:30011"/>
        <dbReference type="ChEBI" id="CHEBI:57856"/>
        <dbReference type="ChEBI" id="CHEBI:59789"/>
        <dbReference type="ChEBI" id="CHEBI:61891"/>
        <dbReference type="EC" id="2.1.1.297"/>
    </reaction>
</comment>
<evidence type="ECO:0000256" key="4">
    <source>
        <dbReference type="ARBA" id="ARBA00022691"/>
    </source>
</evidence>
<evidence type="ECO:0000259" key="6">
    <source>
        <dbReference type="Pfam" id="PF05175"/>
    </source>
</evidence>
<dbReference type="NCBIfam" id="TIGR00536">
    <property type="entry name" value="hemK_fam"/>
    <property type="match status" value="1"/>
</dbReference>
<feature type="domain" description="Methyltransferase small" evidence="6">
    <location>
        <begin position="113"/>
        <end position="200"/>
    </location>
</feature>
<comment type="caution">
    <text evidence="8">The sequence shown here is derived from an EMBL/GenBank/DDBJ whole genome shotgun (WGS) entry which is preliminary data.</text>
</comment>
<keyword evidence="2 8" id="KW-0489">Methyltransferase</keyword>
<dbReference type="Gene3D" id="1.10.8.10">
    <property type="entry name" value="DNA helicase RuvA subunit, C-terminal domain"/>
    <property type="match status" value="1"/>
</dbReference>
<dbReference type="GO" id="GO:0102559">
    <property type="term" value="F:peptide chain release factor N(5)-glutamine methyltransferase activity"/>
    <property type="evidence" value="ECO:0007669"/>
    <property type="project" value="UniProtKB-EC"/>
</dbReference>
<evidence type="ECO:0000256" key="3">
    <source>
        <dbReference type="ARBA" id="ARBA00022679"/>
    </source>
</evidence>
<dbReference type="SUPFAM" id="SSF53335">
    <property type="entry name" value="S-adenosyl-L-methionine-dependent methyltransferases"/>
    <property type="match status" value="1"/>
</dbReference>
<dbReference type="InterPro" id="IPR029063">
    <property type="entry name" value="SAM-dependent_MTases_sf"/>
</dbReference>
<evidence type="ECO:0000313" key="8">
    <source>
        <dbReference type="EMBL" id="RCK80267.1"/>
    </source>
</evidence>
<evidence type="ECO:0000256" key="5">
    <source>
        <dbReference type="ARBA" id="ARBA00048391"/>
    </source>
</evidence>
<dbReference type="InterPro" id="IPR004556">
    <property type="entry name" value="HemK-like"/>
</dbReference>
<organism evidence="8 9">
    <name type="scientific">Candidatus Ozemobacter sibiricus</name>
    <dbReference type="NCBI Taxonomy" id="2268124"/>
    <lineage>
        <taxon>Bacteria</taxon>
        <taxon>Candidatus Ozemobacteria</taxon>
        <taxon>Candidatus Ozemobacterales</taxon>
        <taxon>Candidatus Ozemobacteraceae</taxon>
        <taxon>Candidatus Ozemobacter</taxon>
    </lineage>
</organism>
<evidence type="ECO:0000256" key="1">
    <source>
        <dbReference type="ARBA" id="ARBA00012771"/>
    </source>
</evidence>
<protein>
    <recommendedName>
        <fullName evidence="1">peptide chain release factor N(5)-glutamine methyltransferase</fullName>
        <ecNumber evidence="1">2.1.1.297</ecNumber>
    </recommendedName>
</protein>
<accession>A0A367ZQZ5</accession>
<sequence>MTAREWLQTTAAAFQRAGLAEGEGAAAEAGLLLEAVLGEPRLQVMAGGARRTLSEAEEAALGRLAARRLSREPLQFILGRWAFLDLTLEVGPGVLIPRPETEDWVDRLLGSPLVERFGADPALVFADLGTGTGAIGLTLARRWPRSRGILVDISAAALEFTRRNLARHPAEADRLAMVRGDLCGCLRTGAFDLVVGNLPYIDPVDLPGLEPEVRDHEPRVALDGGPGGVDLIRRVLAEVGRVVRPGGLVALEHGHGQRAVLQRLPAPDLALRAAFDDAAGRERCLVWERRPS</sequence>
<dbReference type="Gene3D" id="3.40.50.150">
    <property type="entry name" value="Vaccinia Virus protein VP39"/>
    <property type="match status" value="1"/>
</dbReference>
<proteinExistence type="predicted"/>
<dbReference type="EMBL" id="QOQW01000007">
    <property type="protein sequence ID" value="RCK80267.1"/>
    <property type="molecule type" value="Genomic_DNA"/>
</dbReference>
<dbReference type="CDD" id="cd02440">
    <property type="entry name" value="AdoMet_MTases"/>
    <property type="match status" value="1"/>
</dbReference>
<dbReference type="InterPro" id="IPR040758">
    <property type="entry name" value="PrmC_N"/>
</dbReference>
<evidence type="ECO:0000313" key="9">
    <source>
        <dbReference type="Proteomes" id="UP000252355"/>
    </source>
</evidence>
<dbReference type="Pfam" id="PF17827">
    <property type="entry name" value="PrmC_N"/>
    <property type="match status" value="1"/>
</dbReference>
<dbReference type="AlphaFoldDB" id="A0A367ZQZ5"/>